<dbReference type="PANTHER" id="PTHR15237:SF0">
    <property type="entry name" value="CELL CYCLE CHECKPOINT CONTROL PROTEIN"/>
    <property type="match status" value="1"/>
</dbReference>
<dbReference type="GO" id="GO:0030896">
    <property type="term" value="C:checkpoint clamp complex"/>
    <property type="evidence" value="ECO:0007669"/>
    <property type="project" value="InterPro"/>
</dbReference>
<dbReference type="Pfam" id="PF04139">
    <property type="entry name" value="Rad9"/>
    <property type="match status" value="1"/>
</dbReference>
<dbReference type="Gene3D" id="3.70.10.10">
    <property type="match status" value="1"/>
</dbReference>
<dbReference type="InterPro" id="IPR046938">
    <property type="entry name" value="DNA_clamp_sf"/>
</dbReference>
<dbReference type="SUPFAM" id="SSF55979">
    <property type="entry name" value="DNA clamp"/>
    <property type="match status" value="1"/>
</dbReference>
<dbReference type="GO" id="GO:0000076">
    <property type="term" value="P:DNA replication checkpoint signaling"/>
    <property type="evidence" value="ECO:0007669"/>
    <property type="project" value="TreeGrafter"/>
</dbReference>
<name>A0AAW1RQB8_9CHLO</name>
<reference evidence="1 2" key="1">
    <citation type="journal article" date="2024" name="Nat. Commun.">
        <title>Phylogenomics reveals the evolutionary origins of lichenization in chlorophyte algae.</title>
        <authorList>
            <person name="Puginier C."/>
            <person name="Libourel C."/>
            <person name="Otte J."/>
            <person name="Skaloud P."/>
            <person name="Haon M."/>
            <person name="Grisel S."/>
            <person name="Petersen M."/>
            <person name="Berrin J.G."/>
            <person name="Delaux P.M."/>
            <person name="Dal Grande F."/>
            <person name="Keller J."/>
        </authorList>
    </citation>
    <scope>NUCLEOTIDE SEQUENCE [LARGE SCALE GENOMIC DNA]</scope>
    <source>
        <strain evidence="1 2">SAG 245.80</strain>
    </source>
</reference>
<proteinExistence type="predicted"/>
<evidence type="ECO:0000313" key="1">
    <source>
        <dbReference type="EMBL" id="KAK9836039.1"/>
    </source>
</evidence>
<keyword evidence="2" id="KW-1185">Reference proteome</keyword>
<dbReference type="GO" id="GO:0071479">
    <property type="term" value="P:cellular response to ionizing radiation"/>
    <property type="evidence" value="ECO:0007669"/>
    <property type="project" value="TreeGrafter"/>
</dbReference>
<dbReference type="PANTHER" id="PTHR15237">
    <property type="entry name" value="DNA REPAIR PROTEIN RAD9"/>
    <property type="match status" value="1"/>
</dbReference>
<dbReference type="InterPro" id="IPR007268">
    <property type="entry name" value="Rad9/Ddc1"/>
</dbReference>
<protein>
    <submittedName>
        <fullName evidence="1">Uncharacterized protein</fullName>
    </submittedName>
</protein>
<dbReference type="GO" id="GO:0031573">
    <property type="term" value="P:mitotic intra-S DNA damage checkpoint signaling"/>
    <property type="evidence" value="ECO:0007669"/>
    <property type="project" value="TreeGrafter"/>
</dbReference>
<comment type="caution">
    <text evidence="1">The sequence shown here is derived from an EMBL/GenBank/DDBJ whole genome shotgun (WGS) entry which is preliminary data.</text>
</comment>
<dbReference type="Proteomes" id="UP001445335">
    <property type="component" value="Unassembled WGS sequence"/>
</dbReference>
<accession>A0AAW1RQB8</accession>
<organism evidence="1 2">
    <name type="scientific">Elliptochloris bilobata</name>
    <dbReference type="NCBI Taxonomy" id="381761"/>
    <lineage>
        <taxon>Eukaryota</taxon>
        <taxon>Viridiplantae</taxon>
        <taxon>Chlorophyta</taxon>
        <taxon>core chlorophytes</taxon>
        <taxon>Trebouxiophyceae</taxon>
        <taxon>Trebouxiophyceae incertae sedis</taxon>
        <taxon>Elliptochloris clade</taxon>
        <taxon>Elliptochloris</taxon>
    </lineage>
</organism>
<gene>
    <name evidence="1" type="ORF">WJX81_008024</name>
</gene>
<evidence type="ECO:0000313" key="2">
    <source>
        <dbReference type="Proteomes" id="UP001445335"/>
    </source>
</evidence>
<sequence length="370" mass="39447">MSVRFSVSGAQIRQLKAVLHCLGKVGPDLLVEALPQKLILRDINTSQSAYASVTLHNAFFDAYDVFDSSVVQTGVLIKHMLALFRTQRIFKLGVHLDTESSKLVATLLSESGLEKQYQVPCMEARILQANLERDAFPTCVIAAASELNRLLGSFQNNLEEITIIATPDDDVANGPPSRAVQLHSFVDPLKSKSQHTLHTQLAVDTHEVFLSYQHSADAACDVTFNLRDFKAMLTLCEALNADVAIRFGQPGSPLVVEPHLPAHVAQEAALAAELVLATLLETARPGDAGPATVARNAAGRLDTPGGGHIPGDTPWARQVAGVRQQEAGTAAARPSRFAQQAAPGIGAAGAPFLSGIFAQGRPADGKVMWG</sequence>
<dbReference type="GO" id="GO:0006281">
    <property type="term" value="P:DNA repair"/>
    <property type="evidence" value="ECO:0007669"/>
    <property type="project" value="TreeGrafter"/>
</dbReference>
<dbReference type="EMBL" id="JALJOU010000027">
    <property type="protein sequence ID" value="KAK9836039.1"/>
    <property type="molecule type" value="Genomic_DNA"/>
</dbReference>
<dbReference type="AlphaFoldDB" id="A0AAW1RQB8"/>